<dbReference type="AlphaFoldDB" id="A0A913XXS1"/>
<keyword evidence="4" id="KW-1185">Reference proteome</keyword>
<protein>
    <recommendedName>
        <fullName evidence="2">F5/8 type C domain-containing protein</fullName>
    </recommendedName>
</protein>
<dbReference type="Gene3D" id="2.60.120.260">
    <property type="entry name" value="Galactose-binding domain-like"/>
    <property type="match status" value="4"/>
</dbReference>
<dbReference type="RefSeq" id="XP_020911456.1">
    <property type="nucleotide sequence ID" value="XM_021055797.1"/>
</dbReference>
<proteinExistence type="predicted"/>
<dbReference type="PROSITE" id="PS50022">
    <property type="entry name" value="FA58C_3"/>
    <property type="match status" value="4"/>
</dbReference>
<dbReference type="SUPFAM" id="SSF49785">
    <property type="entry name" value="Galactose-binding domain-like"/>
    <property type="match status" value="4"/>
</dbReference>
<keyword evidence="1" id="KW-0732">Signal</keyword>
<dbReference type="OMA" id="FWIARIN"/>
<dbReference type="InterPro" id="IPR008979">
    <property type="entry name" value="Galactose-bd-like_sf"/>
</dbReference>
<evidence type="ECO:0000259" key="2">
    <source>
        <dbReference type="PROSITE" id="PS50022"/>
    </source>
</evidence>
<feature type="chain" id="PRO_5036857916" description="F5/8 type C domain-containing protein" evidence="1">
    <location>
        <begin position="23"/>
        <end position="801"/>
    </location>
</feature>
<sequence length="801" mass="92730">MWLRQLCLSAWLLFLLWAASEAVPPGCTNFDFEKGNLYGWTPSGDAFKFQPTLGDNPTARRRGQPAKMQGRYWIGTFEKRPNTRYKAGTVQGDRPRGTLMSRSFRITGNHIDFLVGGGSNVGYVRVELVIHGRGVVYKTAGRNSETMRRQRWSVHAYKGRTGFIRLVDYHTGGWGHINFDDLRGGIRCEKICNRPFGFQSGVIKSSAVTSTSQWSNTYRIGRLNKNNFWIARINNRYQWTQVDFGKATKVTAVATQGRANSHQWVTRYTLSYSSDGILFAPYKRSDNSPYVKYFTGNHDRHTIKVNHLIYPIRCQYLRLHPYNWRSHISMRMEVYGCHIDKCKLPVGLEDYRIQGGQLSASSFQGTTYHPSRARLNVLYGWTPRGSNRNQWLQIEFIHGVRVKGVATQGRSNSHYWVTQYYLTYSSNGMSFRPYKFPSSTKYFRGNSNMHSIVYHDIERPFVASFLRFRPTRWRSYISMRVEVYGCSTVGACNKALGMYSTRIKAAQITASTYYNNALKPEYARLNRRLGQGSWSARHNNHNQFLQVDFGTVKKIVQIATQSRHNVHQWVTSFWLSYSIDKAHWVLYKYKSGQSEGVKTFQANRDIYSTVYNPINPGIKARYVQIKPRGWRSHISMRVEFYGCATDKCMLPLGMEDKRINIGHLKSSTMYNPTYAPWRAGLHTTYGWLARTQNANQWIQVDLETPTHLRGIATQGRHNANQWVKQYRLSYGNSPGKLTMYREGGRPKVFIGNNERQFPVFHLFNKRDTRAVLYFLNTCLPCFEVTQNRNISLFALLTFEEV</sequence>
<feature type="domain" description="F5/8 type C" evidence="2">
    <location>
        <begin position="192"/>
        <end position="337"/>
    </location>
</feature>
<evidence type="ECO:0000256" key="1">
    <source>
        <dbReference type="SAM" id="SignalP"/>
    </source>
</evidence>
<reference evidence="3" key="1">
    <citation type="submission" date="2022-11" db="UniProtKB">
        <authorList>
            <consortium name="EnsemblMetazoa"/>
        </authorList>
    </citation>
    <scope>IDENTIFICATION</scope>
</reference>
<dbReference type="KEGG" id="epa:110249210"/>
<feature type="domain" description="F5/8 type C" evidence="2">
    <location>
        <begin position="492"/>
        <end position="643"/>
    </location>
</feature>
<organism evidence="3 4">
    <name type="scientific">Exaiptasia diaphana</name>
    <name type="common">Tropical sea anemone</name>
    <name type="synonym">Aiptasia pulchella</name>
    <dbReference type="NCBI Taxonomy" id="2652724"/>
    <lineage>
        <taxon>Eukaryota</taxon>
        <taxon>Metazoa</taxon>
        <taxon>Cnidaria</taxon>
        <taxon>Anthozoa</taxon>
        <taxon>Hexacorallia</taxon>
        <taxon>Actiniaria</taxon>
        <taxon>Aiptasiidae</taxon>
        <taxon>Exaiptasia</taxon>
    </lineage>
</organism>
<feature type="signal peptide" evidence="1">
    <location>
        <begin position="1"/>
        <end position="22"/>
    </location>
</feature>
<evidence type="ECO:0000313" key="4">
    <source>
        <dbReference type="Proteomes" id="UP000887567"/>
    </source>
</evidence>
<dbReference type="EnsemblMetazoa" id="XM_021055797.1">
    <property type="protein sequence ID" value="XP_020911456.1"/>
    <property type="gene ID" value="LOC110249210"/>
</dbReference>
<accession>A0A913XXS1</accession>
<dbReference type="FunFam" id="2.60.120.260:FF:000016">
    <property type="entry name" value="Contactin-associated protein-like 4 isoform 1"/>
    <property type="match status" value="3"/>
</dbReference>
<evidence type="ECO:0000313" key="3">
    <source>
        <dbReference type="EnsemblMetazoa" id="XP_020911456.1"/>
    </source>
</evidence>
<name>A0A913XXS1_EXADI</name>
<dbReference type="OrthoDB" id="5983536at2759"/>
<dbReference type="SMART" id="SM00231">
    <property type="entry name" value="FA58C"/>
    <property type="match status" value="3"/>
</dbReference>
<dbReference type="PANTHER" id="PTHR24543:SF325">
    <property type="entry name" value="F5_8 TYPE C DOMAIN-CONTAINING PROTEIN"/>
    <property type="match status" value="1"/>
</dbReference>
<feature type="domain" description="F5/8 type C" evidence="2">
    <location>
        <begin position="648"/>
        <end position="764"/>
    </location>
</feature>
<dbReference type="CDD" id="cd00057">
    <property type="entry name" value="FA58C"/>
    <property type="match status" value="3"/>
</dbReference>
<dbReference type="InterPro" id="IPR000421">
    <property type="entry name" value="FA58C"/>
</dbReference>
<dbReference type="GeneID" id="110249210"/>
<dbReference type="PROSITE" id="PS01285">
    <property type="entry name" value="FA58C_1"/>
    <property type="match status" value="2"/>
</dbReference>
<dbReference type="Proteomes" id="UP000887567">
    <property type="component" value="Unplaced"/>
</dbReference>
<dbReference type="PANTHER" id="PTHR24543">
    <property type="entry name" value="MULTICOPPER OXIDASE-RELATED"/>
    <property type="match status" value="1"/>
</dbReference>
<dbReference type="PROSITE" id="PS01286">
    <property type="entry name" value="FA58C_2"/>
    <property type="match status" value="2"/>
</dbReference>
<feature type="domain" description="F5/8 type C" evidence="2">
    <location>
        <begin position="342"/>
        <end position="486"/>
    </location>
</feature>
<dbReference type="Pfam" id="PF00754">
    <property type="entry name" value="F5_F8_type_C"/>
    <property type="match status" value="4"/>
</dbReference>